<feature type="domain" description="Restriction endonuclease type I HsdR N-terminal" evidence="11">
    <location>
        <begin position="11"/>
        <end position="121"/>
    </location>
</feature>
<evidence type="ECO:0000313" key="13">
    <source>
        <dbReference type="Proteomes" id="UP000786183"/>
    </source>
</evidence>
<dbReference type="InterPro" id="IPR051268">
    <property type="entry name" value="Type-I_R_enzyme_R_subunit"/>
</dbReference>
<dbReference type="PANTHER" id="PTHR30195">
    <property type="entry name" value="TYPE I SITE-SPECIFIC DEOXYRIBONUCLEASE PROTEIN SUBUNIT M AND R"/>
    <property type="match status" value="1"/>
</dbReference>
<keyword evidence="7 12" id="KW-0255">Endonuclease</keyword>
<keyword evidence="4" id="KW-0540">Nuclease</keyword>
<protein>
    <recommendedName>
        <fullName evidence="3">type I site-specific deoxyribonuclease</fullName>
        <ecNumber evidence="3">3.1.21.3</ecNumber>
    </recommendedName>
</protein>
<evidence type="ECO:0000256" key="4">
    <source>
        <dbReference type="ARBA" id="ARBA00022722"/>
    </source>
</evidence>
<keyword evidence="9" id="KW-0067">ATP-binding</keyword>
<evidence type="ECO:0000256" key="5">
    <source>
        <dbReference type="ARBA" id="ARBA00022741"/>
    </source>
</evidence>
<evidence type="ECO:0000313" key="12">
    <source>
        <dbReference type="EMBL" id="MBZ7987757.1"/>
    </source>
</evidence>
<dbReference type="InterPro" id="IPR007409">
    <property type="entry name" value="Restrct_endonuc_type1_HsdR_N"/>
</dbReference>
<name>A0ABS7WTW3_9BACT</name>
<keyword evidence="8" id="KW-0378">Hydrolase</keyword>
<comment type="similarity">
    <text evidence="2">Belongs to the HsdR family.</text>
</comment>
<evidence type="ECO:0000256" key="2">
    <source>
        <dbReference type="ARBA" id="ARBA00008598"/>
    </source>
</evidence>
<gene>
    <name evidence="12" type="ORF">AVCANL283_06535</name>
</gene>
<dbReference type="Proteomes" id="UP000786183">
    <property type="component" value="Unassembled WGS sequence"/>
</dbReference>
<comment type="caution">
    <text evidence="12">The sequence shown here is derived from an EMBL/GenBank/DDBJ whole genome shotgun (WGS) entry which is preliminary data.</text>
</comment>
<evidence type="ECO:0000256" key="6">
    <source>
        <dbReference type="ARBA" id="ARBA00022747"/>
    </source>
</evidence>
<evidence type="ECO:0000256" key="7">
    <source>
        <dbReference type="ARBA" id="ARBA00022759"/>
    </source>
</evidence>
<dbReference type="PANTHER" id="PTHR30195:SF15">
    <property type="entry name" value="TYPE I RESTRICTION ENZYME HINDI ENDONUCLEASE SUBUNIT"/>
    <property type="match status" value="1"/>
</dbReference>
<evidence type="ECO:0000259" key="11">
    <source>
        <dbReference type="Pfam" id="PF04313"/>
    </source>
</evidence>
<dbReference type="CDD" id="cd22332">
    <property type="entry name" value="HsdR_N"/>
    <property type="match status" value="1"/>
</dbReference>
<evidence type="ECO:0000256" key="10">
    <source>
        <dbReference type="ARBA" id="ARBA00023125"/>
    </source>
</evidence>
<keyword evidence="13" id="KW-1185">Reference proteome</keyword>
<comment type="catalytic activity">
    <reaction evidence="1">
        <text>Endonucleolytic cleavage of DNA to give random double-stranded fragments with terminal 5'-phosphates, ATP is simultaneously hydrolyzed.</text>
        <dbReference type="EC" id="3.1.21.3"/>
    </reaction>
</comment>
<proteinExistence type="inferred from homology"/>
<sequence length="174" mass="19887">MTKLILLGEGLEQKGKPSRHINYIDYENPSKNSLIITEEFSLTNAKNEQKKSTRIDLVLFVNGIPFVSIEFKNSCVGANEAIKQLLNHQHPDRIENFYKFIQLCIANCSTITKYGTTLTPSKFYNVFKGKSSDDSVKMLCNNILKPSNLLEFISDFIFFSKSKDKTNKIASRYQ</sequence>
<evidence type="ECO:0000256" key="8">
    <source>
        <dbReference type="ARBA" id="ARBA00022801"/>
    </source>
</evidence>
<dbReference type="GO" id="GO:0004519">
    <property type="term" value="F:endonuclease activity"/>
    <property type="evidence" value="ECO:0007669"/>
    <property type="project" value="UniProtKB-KW"/>
</dbReference>
<dbReference type="EC" id="3.1.21.3" evidence="3"/>
<reference evidence="12 13" key="1">
    <citation type="submission" date="2020-07" db="EMBL/GenBank/DDBJ databases">
        <title>Transfer of Campylobacter canadensis to the novel genus Avispirillum gen. nov., that also includes two novel species recovered from migratory waterfowl: Avispirillum anseris sp. nov. and Avispirillum brantae sp. nov.</title>
        <authorList>
            <person name="Miller W.G."/>
            <person name="Chapman M.H."/>
            <person name="Yee E."/>
            <person name="Inglis G.D."/>
        </authorList>
    </citation>
    <scope>NUCLEOTIDE SEQUENCE [LARGE SCALE GENOMIC DNA]</scope>
    <source>
        <strain evidence="12 13">L283</strain>
    </source>
</reference>
<accession>A0ABS7WTW3</accession>
<evidence type="ECO:0000256" key="9">
    <source>
        <dbReference type="ARBA" id="ARBA00022840"/>
    </source>
</evidence>
<keyword evidence="6" id="KW-0680">Restriction system</keyword>
<dbReference type="Pfam" id="PF04313">
    <property type="entry name" value="HSDR_N"/>
    <property type="match status" value="1"/>
</dbReference>
<evidence type="ECO:0000256" key="3">
    <source>
        <dbReference type="ARBA" id="ARBA00012654"/>
    </source>
</evidence>
<organism evidence="12 13">
    <name type="scientific">Campylobacter canadensis</name>
    <dbReference type="NCBI Taxonomy" id="449520"/>
    <lineage>
        <taxon>Bacteria</taxon>
        <taxon>Pseudomonadati</taxon>
        <taxon>Campylobacterota</taxon>
        <taxon>Epsilonproteobacteria</taxon>
        <taxon>Campylobacterales</taxon>
        <taxon>Campylobacteraceae</taxon>
        <taxon>Campylobacter</taxon>
    </lineage>
</organism>
<dbReference type="EMBL" id="JACGBB010000014">
    <property type="protein sequence ID" value="MBZ7987757.1"/>
    <property type="molecule type" value="Genomic_DNA"/>
</dbReference>
<evidence type="ECO:0000256" key="1">
    <source>
        <dbReference type="ARBA" id="ARBA00000851"/>
    </source>
</evidence>
<keyword evidence="10" id="KW-0238">DNA-binding</keyword>
<dbReference type="Gene3D" id="3.90.1570.50">
    <property type="match status" value="1"/>
</dbReference>
<keyword evidence="5" id="KW-0547">Nucleotide-binding</keyword>